<proteinExistence type="predicted"/>
<feature type="region of interest" description="Disordered" evidence="1">
    <location>
        <begin position="269"/>
        <end position="309"/>
    </location>
</feature>
<dbReference type="PANTHER" id="PTHR15503">
    <property type="entry name" value="LDOC1 RELATED"/>
    <property type="match status" value="1"/>
</dbReference>
<keyword evidence="3" id="KW-1185">Reference proteome</keyword>
<dbReference type="InterPro" id="IPR043502">
    <property type="entry name" value="DNA/RNA_pol_sf"/>
</dbReference>
<dbReference type="Proteomes" id="UP001234989">
    <property type="component" value="Chromosome 3"/>
</dbReference>
<feature type="compositionally biased region" description="Polar residues" evidence="1">
    <location>
        <begin position="12"/>
        <end position="23"/>
    </location>
</feature>
<organism evidence="2 3">
    <name type="scientific">Solanum verrucosum</name>
    <dbReference type="NCBI Taxonomy" id="315347"/>
    <lineage>
        <taxon>Eukaryota</taxon>
        <taxon>Viridiplantae</taxon>
        <taxon>Streptophyta</taxon>
        <taxon>Embryophyta</taxon>
        <taxon>Tracheophyta</taxon>
        <taxon>Spermatophyta</taxon>
        <taxon>Magnoliopsida</taxon>
        <taxon>eudicotyledons</taxon>
        <taxon>Gunneridae</taxon>
        <taxon>Pentapetalae</taxon>
        <taxon>asterids</taxon>
        <taxon>lamiids</taxon>
        <taxon>Solanales</taxon>
        <taxon>Solanaceae</taxon>
        <taxon>Solanoideae</taxon>
        <taxon>Solaneae</taxon>
        <taxon>Solanum</taxon>
    </lineage>
</organism>
<feature type="region of interest" description="Disordered" evidence="1">
    <location>
        <begin position="12"/>
        <end position="46"/>
    </location>
</feature>
<dbReference type="PANTHER" id="PTHR15503:SF45">
    <property type="entry name" value="RNA-DIRECTED DNA POLYMERASE HOMOLOG"/>
    <property type="match status" value="1"/>
</dbReference>
<dbReference type="SUPFAM" id="SSF56672">
    <property type="entry name" value="DNA/RNA polymerases"/>
    <property type="match status" value="1"/>
</dbReference>
<reference evidence="2" key="1">
    <citation type="submission" date="2023-08" db="EMBL/GenBank/DDBJ databases">
        <title>A de novo genome assembly of Solanum verrucosum Schlechtendal, a Mexican diploid species geographically isolated from the other diploid A-genome species in potato relatives.</title>
        <authorList>
            <person name="Hosaka K."/>
        </authorList>
    </citation>
    <scope>NUCLEOTIDE SEQUENCE</scope>
    <source>
        <tissue evidence="2">Young leaves</tissue>
    </source>
</reference>
<dbReference type="Gene3D" id="3.10.10.10">
    <property type="entry name" value="HIV Type 1 Reverse Transcriptase, subunit A, domain 1"/>
    <property type="match status" value="1"/>
</dbReference>
<sequence>MIRQCPLQIHSGSQHTYSATPTRDSAAPVGGRGRCQSCKGGKTSRRGATTQLGRSGYYSDWRSTFSHMSTYFVVGFDMMFDSIPVPIHFSTLVGDSLVVDRLYRSYLVSLAGYDTWVFLKIGTDLSINLEPVTKPISISLCRMDLAKLKELKDQLQDLLSKGFIRLSVSPWGASVLFLSSCGGPRPVKGPVVHYFWAGVIPRIGRRTVVPFTVREPYLGSPSSAVMRKVMVIDAEVISDWCNGCRGQFAADPRPQLRYVWSESKDDDEHGDLYMPYNKYNDENNVDDDDDDDDDDEDNGNNNDGNIGDGYVLHHHNHHL</sequence>
<accession>A0AAF0QA88</accession>
<evidence type="ECO:0000313" key="2">
    <source>
        <dbReference type="EMBL" id="WMV19591.1"/>
    </source>
</evidence>
<name>A0AAF0QA88_SOLVR</name>
<dbReference type="AlphaFoldDB" id="A0AAF0QA88"/>
<feature type="compositionally biased region" description="Acidic residues" evidence="1">
    <location>
        <begin position="283"/>
        <end position="298"/>
    </location>
</feature>
<dbReference type="InterPro" id="IPR032567">
    <property type="entry name" value="RTL1-rel"/>
</dbReference>
<evidence type="ECO:0000313" key="3">
    <source>
        <dbReference type="Proteomes" id="UP001234989"/>
    </source>
</evidence>
<evidence type="ECO:0000256" key="1">
    <source>
        <dbReference type="SAM" id="MobiDB-lite"/>
    </source>
</evidence>
<gene>
    <name evidence="2" type="ORF">MTR67_012976</name>
</gene>
<dbReference type="EMBL" id="CP133614">
    <property type="protein sequence ID" value="WMV19591.1"/>
    <property type="molecule type" value="Genomic_DNA"/>
</dbReference>
<feature type="compositionally biased region" description="Low complexity" evidence="1">
    <location>
        <begin position="299"/>
        <end position="309"/>
    </location>
</feature>
<protein>
    <submittedName>
        <fullName evidence="2">Uncharacterized protein</fullName>
    </submittedName>
</protein>